<evidence type="ECO:0000256" key="2">
    <source>
        <dbReference type="SAM" id="MobiDB-lite"/>
    </source>
</evidence>
<dbReference type="Proteomes" id="UP001501676">
    <property type="component" value="Unassembled WGS sequence"/>
</dbReference>
<dbReference type="PANTHER" id="PTHR43022">
    <property type="entry name" value="PROTEIN SMF"/>
    <property type="match status" value="1"/>
</dbReference>
<comment type="caution">
    <text evidence="4">The sequence shown here is derived from an EMBL/GenBank/DDBJ whole genome shotgun (WGS) entry which is preliminary data.</text>
</comment>
<feature type="compositionally biased region" description="Pro residues" evidence="2">
    <location>
        <begin position="469"/>
        <end position="478"/>
    </location>
</feature>
<dbReference type="InterPro" id="IPR003488">
    <property type="entry name" value="DprA"/>
</dbReference>
<name>A0ABP6T1X8_9ACTN</name>
<dbReference type="SUPFAM" id="SSF102405">
    <property type="entry name" value="MCP/YpsA-like"/>
    <property type="match status" value="1"/>
</dbReference>
<accession>A0ABP6T1X8</accession>
<protein>
    <submittedName>
        <fullName evidence="4">DNA-processing protein DprA</fullName>
    </submittedName>
</protein>
<gene>
    <name evidence="4" type="primary">dprA</name>
    <name evidence="4" type="ORF">GCM10020369_47780</name>
</gene>
<dbReference type="InterPro" id="IPR057666">
    <property type="entry name" value="DrpA_SLOG"/>
</dbReference>
<dbReference type="NCBIfam" id="TIGR00732">
    <property type="entry name" value="dprA"/>
    <property type="match status" value="1"/>
</dbReference>
<dbReference type="EMBL" id="BAAAYN010000030">
    <property type="protein sequence ID" value="GAA3391114.1"/>
    <property type="molecule type" value="Genomic_DNA"/>
</dbReference>
<evidence type="ECO:0000313" key="5">
    <source>
        <dbReference type="Proteomes" id="UP001501676"/>
    </source>
</evidence>
<dbReference type="Gene3D" id="3.40.50.450">
    <property type="match status" value="1"/>
</dbReference>
<dbReference type="Pfam" id="PF02481">
    <property type="entry name" value="DNA_processg_A"/>
    <property type="match status" value="1"/>
</dbReference>
<comment type="similarity">
    <text evidence="1">Belongs to the DprA/Smf family.</text>
</comment>
<organism evidence="4 5">
    <name type="scientific">Cryptosporangium minutisporangium</name>
    <dbReference type="NCBI Taxonomy" id="113569"/>
    <lineage>
        <taxon>Bacteria</taxon>
        <taxon>Bacillati</taxon>
        <taxon>Actinomycetota</taxon>
        <taxon>Actinomycetes</taxon>
        <taxon>Cryptosporangiales</taxon>
        <taxon>Cryptosporangiaceae</taxon>
        <taxon>Cryptosporangium</taxon>
    </lineage>
</organism>
<feature type="compositionally biased region" description="Low complexity" evidence="2">
    <location>
        <begin position="316"/>
        <end position="336"/>
    </location>
</feature>
<evidence type="ECO:0000256" key="1">
    <source>
        <dbReference type="ARBA" id="ARBA00006525"/>
    </source>
</evidence>
<keyword evidence="5" id="KW-1185">Reference proteome</keyword>
<proteinExistence type="inferred from homology"/>
<sequence>MSADLEWVATERLAWVALSRLVEPGKRSIVAATAGGARALLEGVLSGARDRVSRSLRTRLAGVDPWERAQADLAAAARAGARAVTPVDAEWPTEAFAALAPLAEAERIDVAPPPCLWVRGPLALTRVVGRTVAIVGARAATAYGKHVAGEIAYGLAERGWVVVSGGAYGIDGAAHRGALAGDGVTVAVLAGGVDVPYPLAHAGLLDRIAEEGLLVSEVPMGESPQRHRFLSRNRLVAALGAGVVVVEAGTRSGTSVTAERAHQLGRVLMAVPGSVTSALSVGTHRLIRDFGATLVTCAADVVEEVGPIGAAGWAVSPADGDQAAGDQAPGDQASGDPAESDAAVPGGRGDHGPDRAALPSSLRVVLEAVPAGRVVTVEDVALAGRLPPTEVRRALPELRVRGFVRAVEEGYRLTEAGLGPPTFALDRPRPYADPEVDPWGIPLPEPDPVPPEPDPVLPESGPVFLEPNAVPPEPPASG</sequence>
<dbReference type="PANTHER" id="PTHR43022:SF1">
    <property type="entry name" value="PROTEIN SMF"/>
    <property type="match status" value="1"/>
</dbReference>
<reference evidence="5" key="1">
    <citation type="journal article" date="2019" name="Int. J. Syst. Evol. Microbiol.">
        <title>The Global Catalogue of Microorganisms (GCM) 10K type strain sequencing project: providing services to taxonomists for standard genome sequencing and annotation.</title>
        <authorList>
            <consortium name="The Broad Institute Genomics Platform"/>
            <consortium name="The Broad Institute Genome Sequencing Center for Infectious Disease"/>
            <person name="Wu L."/>
            <person name="Ma J."/>
        </authorList>
    </citation>
    <scope>NUCLEOTIDE SEQUENCE [LARGE SCALE GENOMIC DNA]</scope>
    <source>
        <strain evidence="5">JCM 9458</strain>
    </source>
</reference>
<feature type="region of interest" description="Disordered" evidence="2">
    <location>
        <begin position="313"/>
        <end position="356"/>
    </location>
</feature>
<dbReference type="RefSeq" id="WP_345730415.1">
    <property type="nucleotide sequence ID" value="NZ_BAAAYN010000030.1"/>
</dbReference>
<feature type="compositionally biased region" description="Pro residues" evidence="2">
    <location>
        <begin position="441"/>
        <end position="456"/>
    </location>
</feature>
<evidence type="ECO:0000259" key="3">
    <source>
        <dbReference type="Pfam" id="PF02481"/>
    </source>
</evidence>
<evidence type="ECO:0000313" key="4">
    <source>
        <dbReference type="EMBL" id="GAA3391114.1"/>
    </source>
</evidence>
<feature type="domain" description="Smf/DprA SLOG" evidence="3">
    <location>
        <begin position="85"/>
        <end position="305"/>
    </location>
</feature>
<feature type="region of interest" description="Disordered" evidence="2">
    <location>
        <begin position="423"/>
        <end position="478"/>
    </location>
</feature>